<feature type="coiled-coil region" evidence="1">
    <location>
        <begin position="85"/>
        <end position="112"/>
    </location>
</feature>
<accession>A0A1M5UCZ8</accession>
<organism evidence="3 4">
    <name type="scientific">Flavobacterium granuli</name>
    <dbReference type="NCBI Taxonomy" id="280093"/>
    <lineage>
        <taxon>Bacteria</taxon>
        <taxon>Pseudomonadati</taxon>
        <taxon>Bacteroidota</taxon>
        <taxon>Flavobacteriia</taxon>
        <taxon>Flavobacteriales</taxon>
        <taxon>Flavobacteriaceae</taxon>
        <taxon>Flavobacterium</taxon>
    </lineage>
</organism>
<dbReference type="EMBL" id="FQWO01000024">
    <property type="protein sequence ID" value="SHH60935.1"/>
    <property type="molecule type" value="Genomic_DNA"/>
</dbReference>
<gene>
    <name evidence="2" type="ORF">BC624_1222</name>
    <name evidence="3" type="ORF">SAMN05443373_1242</name>
</gene>
<keyword evidence="5" id="KW-1185">Reference proteome</keyword>
<dbReference type="EMBL" id="PVUB01000022">
    <property type="protein sequence ID" value="PRZ19125.1"/>
    <property type="molecule type" value="Genomic_DNA"/>
</dbReference>
<keyword evidence="1" id="KW-0175">Coiled coil</keyword>
<reference evidence="3" key="2">
    <citation type="submission" date="2016-11" db="EMBL/GenBank/DDBJ databases">
        <authorList>
            <person name="Jaros S."/>
            <person name="Januszkiewicz K."/>
            <person name="Wedrychowicz H."/>
        </authorList>
    </citation>
    <scope>NUCLEOTIDE SEQUENCE [LARGE SCALE GENOMIC DNA]</scope>
    <source>
        <strain evidence="3">DSM 19729</strain>
    </source>
</reference>
<evidence type="ECO:0000313" key="2">
    <source>
        <dbReference type="EMBL" id="PRZ19125.1"/>
    </source>
</evidence>
<evidence type="ECO:0000313" key="4">
    <source>
        <dbReference type="Proteomes" id="UP000184384"/>
    </source>
</evidence>
<proteinExistence type="predicted"/>
<sequence length="119" mass="13989">MTDNERLFAAYNFLKGKGHIKTYAHLAGVLGIDKAELYDLKNEKQKVSIDNLRNFVKTYCEISLNWLVLEEGSIEIKKEKKIPAFNVKTELLKFQKEKIEELEKEIIILKMRPRKYNSL</sequence>
<name>A0A1M5UCZ8_9FLAO</name>
<evidence type="ECO:0000313" key="5">
    <source>
        <dbReference type="Proteomes" id="UP000237771"/>
    </source>
</evidence>
<dbReference type="Proteomes" id="UP000237771">
    <property type="component" value="Unassembled WGS sequence"/>
</dbReference>
<dbReference type="OrthoDB" id="1034290at2"/>
<dbReference type="Proteomes" id="UP000184384">
    <property type="component" value="Unassembled WGS sequence"/>
</dbReference>
<reference evidence="2 5" key="3">
    <citation type="submission" date="2018-03" db="EMBL/GenBank/DDBJ databases">
        <title>Genomic Encyclopedia of Archaeal and Bacterial Type Strains, Phase II (KMG-II): from individual species to whole genera.</title>
        <authorList>
            <person name="Goeker M."/>
        </authorList>
    </citation>
    <scope>NUCLEOTIDE SEQUENCE [LARGE SCALE GENOMIC DNA]</scope>
    <source>
        <strain evidence="2 5">DSM 17797</strain>
    </source>
</reference>
<dbReference type="RefSeq" id="WP_072946192.1">
    <property type="nucleotide sequence ID" value="NZ_FQWO01000024.1"/>
</dbReference>
<protein>
    <submittedName>
        <fullName evidence="3">Uncharacterized protein</fullName>
    </submittedName>
</protein>
<dbReference type="AlphaFoldDB" id="A0A1M5UCZ8"/>
<evidence type="ECO:0000256" key="1">
    <source>
        <dbReference type="SAM" id="Coils"/>
    </source>
</evidence>
<evidence type="ECO:0000313" key="3">
    <source>
        <dbReference type="EMBL" id="SHH60935.1"/>
    </source>
</evidence>
<reference evidence="4" key="1">
    <citation type="submission" date="2016-11" db="EMBL/GenBank/DDBJ databases">
        <authorList>
            <person name="Varghese N."/>
            <person name="Submissions S."/>
        </authorList>
    </citation>
    <scope>NUCLEOTIDE SEQUENCE [LARGE SCALE GENOMIC DNA]</scope>
    <source>
        <strain evidence="4">DSM 19729</strain>
    </source>
</reference>